<reference evidence="6 7" key="1">
    <citation type="submission" date="2018-11" db="EMBL/GenBank/DDBJ databases">
        <title>Sequencing the genomes of 1000 actinobacteria strains.</title>
        <authorList>
            <person name="Klenk H.-P."/>
        </authorList>
    </citation>
    <scope>NUCLEOTIDE SEQUENCE [LARGE SCALE GENOMIC DNA]</scope>
    <source>
        <strain evidence="6 7">DSM 44348</strain>
    </source>
</reference>
<keyword evidence="1" id="KW-0805">Transcription regulation</keyword>
<dbReference type="GO" id="GO:0003700">
    <property type="term" value="F:DNA-binding transcription factor activity"/>
    <property type="evidence" value="ECO:0007669"/>
    <property type="project" value="TreeGrafter"/>
</dbReference>
<sequence>MSPHRSDALRNRETILRVADEAFAEGSDVVPLEEIARRARLGRATVYRHFPDRRALGLAVAAQQLRALRRMVKQQEAAPRPFRELLAMVLAMQVSRRPLVRLFRELPVRYQQQKANALITILTPAFRRAQADGQLRADVRPTDLLLVFEMVEAAVTAGSAAVHQDDAVRRVVDVVLDGFFAVVPAR</sequence>
<dbReference type="Proteomes" id="UP000274843">
    <property type="component" value="Unassembled WGS sequence"/>
</dbReference>
<dbReference type="PROSITE" id="PS50977">
    <property type="entry name" value="HTH_TETR_2"/>
    <property type="match status" value="1"/>
</dbReference>
<feature type="domain" description="HTH tetR-type" evidence="5">
    <location>
        <begin position="9"/>
        <end position="68"/>
    </location>
</feature>
<evidence type="ECO:0000256" key="1">
    <source>
        <dbReference type="ARBA" id="ARBA00023015"/>
    </source>
</evidence>
<gene>
    <name evidence="6" type="ORF">EDD35_1513</name>
</gene>
<name>A0A3N2GRG3_9PSEU</name>
<dbReference type="SUPFAM" id="SSF48498">
    <property type="entry name" value="Tetracyclin repressor-like, C-terminal domain"/>
    <property type="match status" value="1"/>
</dbReference>
<dbReference type="GeneID" id="301842947"/>
<dbReference type="Pfam" id="PF00440">
    <property type="entry name" value="TetR_N"/>
    <property type="match status" value="1"/>
</dbReference>
<dbReference type="PANTHER" id="PTHR30055:SF234">
    <property type="entry name" value="HTH-TYPE TRANSCRIPTIONAL REGULATOR BETI"/>
    <property type="match status" value="1"/>
</dbReference>
<accession>A0A3N2GRG3</accession>
<protein>
    <submittedName>
        <fullName evidence="6">TetR family transcriptional regulator</fullName>
    </submittedName>
</protein>
<evidence type="ECO:0000256" key="2">
    <source>
        <dbReference type="ARBA" id="ARBA00023125"/>
    </source>
</evidence>
<keyword evidence="7" id="KW-1185">Reference proteome</keyword>
<organism evidence="6 7">
    <name type="scientific">Amycolatopsis thermoflava</name>
    <dbReference type="NCBI Taxonomy" id="84480"/>
    <lineage>
        <taxon>Bacteria</taxon>
        <taxon>Bacillati</taxon>
        <taxon>Actinomycetota</taxon>
        <taxon>Actinomycetes</taxon>
        <taxon>Pseudonocardiales</taxon>
        <taxon>Pseudonocardiaceae</taxon>
        <taxon>Amycolatopsis</taxon>
        <taxon>Amycolatopsis methanolica group</taxon>
    </lineage>
</organism>
<comment type="caution">
    <text evidence="6">The sequence shown here is derived from an EMBL/GenBank/DDBJ whole genome shotgun (WGS) entry which is preliminary data.</text>
</comment>
<dbReference type="GO" id="GO:0000976">
    <property type="term" value="F:transcription cis-regulatory region binding"/>
    <property type="evidence" value="ECO:0007669"/>
    <property type="project" value="TreeGrafter"/>
</dbReference>
<dbReference type="InterPro" id="IPR009057">
    <property type="entry name" value="Homeodomain-like_sf"/>
</dbReference>
<evidence type="ECO:0000256" key="3">
    <source>
        <dbReference type="ARBA" id="ARBA00023163"/>
    </source>
</evidence>
<dbReference type="EMBL" id="RKHY01000001">
    <property type="protein sequence ID" value="ROS39216.1"/>
    <property type="molecule type" value="Genomic_DNA"/>
</dbReference>
<dbReference type="InterPro" id="IPR001647">
    <property type="entry name" value="HTH_TetR"/>
</dbReference>
<dbReference type="InterPro" id="IPR050109">
    <property type="entry name" value="HTH-type_TetR-like_transc_reg"/>
</dbReference>
<dbReference type="AlphaFoldDB" id="A0A3N2GRG3"/>
<evidence type="ECO:0000313" key="7">
    <source>
        <dbReference type="Proteomes" id="UP000274843"/>
    </source>
</evidence>
<evidence type="ECO:0000313" key="6">
    <source>
        <dbReference type="EMBL" id="ROS39216.1"/>
    </source>
</evidence>
<dbReference type="PANTHER" id="PTHR30055">
    <property type="entry name" value="HTH-TYPE TRANSCRIPTIONAL REGULATOR RUTR"/>
    <property type="match status" value="1"/>
</dbReference>
<dbReference type="InterPro" id="IPR036271">
    <property type="entry name" value="Tet_transcr_reg_TetR-rel_C_sf"/>
</dbReference>
<proteinExistence type="predicted"/>
<dbReference type="SUPFAM" id="SSF46689">
    <property type="entry name" value="Homeodomain-like"/>
    <property type="match status" value="1"/>
</dbReference>
<dbReference type="Gene3D" id="1.10.357.10">
    <property type="entry name" value="Tetracycline Repressor, domain 2"/>
    <property type="match status" value="1"/>
</dbReference>
<feature type="DNA-binding region" description="H-T-H motif" evidence="4">
    <location>
        <begin position="31"/>
        <end position="50"/>
    </location>
</feature>
<keyword evidence="2 4" id="KW-0238">DNA-binding</keyword>
<evidence type="ECO:0000256" key="4">
    <source>
        <dbReference type="PROSITE-ProRule" id="PRU00335"/>
    </source>
</evidence>
<keyword evidence="3" id="KW-0804">Transcription</keyword>
<evidence type="ECO:0000259" key="5">
    <source>
        <dbReference type="PROSITE" id="PS50977"/>
    </source>
</evidence>
<dbReference type="RefSeq" id="WP_123683328.1">
    <property type="nucleotide sequence ID" value="NZ_RKHY01000001.1"/>
</dbReference>